<dbReference type="AlphaFoldDB" id="A0A8B6EK49"/>
<keyword evidence="3" id="KW-1185">Reference proteome</keyword>
<evidence type="ECO:0000256" key="1">
    <source>
        <dbReference type="SAM" id="MobiDB-lite"/>
    </source>
</evidence>
<name>A0A8B6EK49_MYTGA</name>
<evidence type="ECO:0000313" key="3">
    <source>
        <dbReference type="Proteomes" id="UP000596742"/>
    </source>
</evidence>
<evidence type="ECO:0008006" key="4">
    <source>
        <dbReference type="Google" id="ProtNLM"/>
    </source>
</evidence>
<dbReference type="EMBL" id="UYJE01005183">
    <property type="protein sequence ID" value="VDI34811.1"/>
    <property type="molecule type" value="Genomic_DNA"/>
</dbReference>
<dbReference type="OrthoDB" id="6774702at2759"/>
<protein>
    <recommendedName>
        <fullName evidence="4">Reverse transcriptase domain-containing protein</fullName>
    </recommendedName>
</protein>
<dbReference type="PANTHER" id="PTHR19446">
    <property type="entry name" value="REVERSE TRANSCRIPTASES"/>
    <property type="match status" value="1"/>
</dbReference>
<sequence>MLAGTFAEASSDNNLDPKFRTHKLKTEIENPINRDDDEQHNRSKFNIPFNKNELIKVLKTKKTTAPGDDRITYEMFKHMPESMIDIMLQLINKVWVTGQLPHSWKHANVIPILKPNKNKSDPKSYRPISLTSNFCKLMESMVNVRLKHLSNGEKYNK</sequence>
<comment type="caution">
    <text evidence="2">The sequence shown here is derived from an EMBL/GenBank/DDBJ whole genome shotgun (WGS) entry which is preliminary data.</text>
</comment>
<organism evidence="2 3">
    <name type="scientific">Mytilus galloprovincialis</name>
    <name type="common">Mediterranean mussel</name>
    <dbReference type="NCBI Taxonomy" id="29158"/>
    <lineage>
        <taxon>Eukaryota</taxon>
        <taxon>Metazoa</taxon>
        <taxon>Spiralia</taxon>
        <taxon>Lophotrochozoa</taxon>
        <taxon>Mollusca</taxon>
        <taxon>Bivalvia</taxon>
        <taxon>Autobranchia</taxon>
        <taxon>Pteriomorphia</taxon>
        <taxon>Mytilida</taxon>
        <taxon>Mytiloidea</taxon>
        <taxon>Mytilidae</taxon>
        <taxon>Mytilinae</taxon>
        <taxon>Mytilus</taxon>
    </lineage>
</organism>
<feature type="compositionally biased region" description="Basic and acidic residues" evidence="1">
    <location>
        <begin position="15"/>
        <end position="41"/>
    </location>
</feature>
<feature type="region of interest" description="Disordered" evidence="1">
    <location>
        <begin position="1"/>
        <end position="44"/>
    </location>
</feature>
<evidence type="ECO:0000313" key="2">
    <source>
        <dbReference type="EMBL" id="VDI34811.1"/>
    </source>
</evidence>
<dbReference type="Proteomes" id="UP000596742">
    <property type="component" value="Unassembled WGS sequence"/>
</dbReference>
<reference evidence="2" key="1">
    <citation type="submission" date="2018-11" db="EMBL/GenBank/DDBJ databases">
        <authorList>
            <person name="Alioto T."/>
            <person name="Alioto T."/>
        </authorList>
    </citation>
    <scope>NUCLEOTIDE SEQUENCE</scope>
</reference>
<accession>A0A8B6EK49</accession>
<proteinExistence type="predicted"/>
<gene>
    <name evidence="2" type="ORF">MGAL_10B032937</name>
</gene>